<reference evidence="2 3" key="1">
    <citation type="journal article" date="2023" name="Hortic Res">
        <title>Pangenome of water caltrop reveals structural variations and asymmetric subgenome divergence after allopolyploidization.</title>
        <authorList>
            <person name="Zhang X."/>
            <person name="Chen Y."/>
            <person name="Wang L."/>
            <person name="Yuan Y."/>
            <person name="Fang M."/>
            <person name="Shi L."/>
            <person name="Lu R."/>
            <person name="Comes H.P."/>
            <person name="Ma Y."/>
            <person name="Chen Y."/>
            <person name="Huang G."/>
            <person name="Zhou Y."/>
            <person name="Zheng Z."/>
            <person name="Qiu Y."/>
        </authorList>
    </citation>
    <scope>NUCLEOTIDE SEQUENCE [LARGE SCALE GENOMIC DNA]</scope>
    <source>
        <tissue evidence="2">Roots</tissue>
    </source>
</reference>
<dbReference type="GO" id="GO:0003712">
    <property type="term" value="F:transcription coregulator activity"/>
    <property type="evidence" value="ECO:0007669"/>
    <property type="project" value="TreeGrafter"/>
</dbReference>
<dbReference type="PANTHER" id="PTHR13286:SF8">
    <property type="entry name" value="OS04G0166600 PROTEIN"/>
    <property type="match status" value="1"/>
</dbReference>
<dbReference type="AlphaFoldDB" id="A0AAN7JNW0"/>
<dbReference type="GO" id="GO:0000118">
    <property type="term" value="C:histone deacetylase complex"/>
    <property type="evidence" value="ECO:0007669"/>
    <property type="project" value="TreeGrafter"/>
</dbReference>
<evidence type="ECO:0000313" key="2">
    <source>
        <dbReference type="EMBL" id="KAK4751002.1"/>
    </source>
</evidence>
<keyword evidence="3" id="KW-1185">Reference proteome</keyword>
<dbReference type="PANTHER" id="PTHR13286">
    <property type="entry name" value="SAP30"/>
    <property type="match status" value="1"/>
</dbReference>
<organism evidence="2 3">
    <name type="scientific">Trapa incisa</name>
    <dbReference type="NCBI Taxonomy" id="236973"/>
    <lineage>
        <taxon>Eukaryota</taxon>
        <taxon>Viridiplantae</taxon>
        <taxon>Streptophyta</taxon>
        <taxon>Embryophyta</taxon>
        <taxon>Tracheophyta</taxon>
        <taxon>Spermatophyta</taxon>
        <taxon>Magnoliopsida</taxon>
        <taxon>eudicotyledons</taxon>
        <taxon>Gunneridae</taxon>
        <taxon>Pentapetalae</taxon>
        <taxon>rosids</taxon>
        <taxon>malvids</taxon>
        <taxon>Myrtales</taxon>
        <taxon>Lythraceae</taxon>
        <taxon>Trapa</taxon>
    </lineage>
</organism>
<protein>
    <submittedName>
        <fullName evidence="2">Uncharacterized protein</fullName>
    </submittedName>
</protein>
<comment type="caution">
    <text evidence="2">The sequence shown here is derived from an EMBL/GenBank/DDBJ whole genome shotgun (WGS) entry which is preliminary data.</text>
</comment>
<feature type="region of interest" description="Disordered" evidence="1">
    <location>
        <begin position="47"/>
        <end position="67"/>
    </location>
</feature>
<dbReference type="EMBL" id="JAXIOK010000017">
    <property type="protein sequence ID" value="KAK4751002.1"/>
    <property type="molecule type" value="Genomic_DNA"/>
</dbReference>
<dbReference type="GO" id="GO:0006355">
    <property type="term" value="P:regulation of DNA-templated transcription"/>
    <property type="evidence" value="ECO:0007669"/>
    <property type="project" value="TreeGrafter"/>
</dbReference>
<evidence type="ECO:0000313" key="3">
    <source>
        <dbReference type="Proteomes" id="UP001345219"/>
    </source>
</evidence>
<sequence length="67" mass="7176">MTKSVLVGLQGVVKKAVGLRRLQWLVLKNWLEVELQWNALSVLEHPSGNGDGDLGFDSSSGSKAKAG</sequence>
<proteinExistence type="predicted"/>
<feature type="compositionally biased region" description="Low complexity" evidence="1">
    <location>
        <begin position="55"/>
        <end position="67"/>
    </location>
</feature>
<dbReference type="Proteomes" id="UP001345219">
    <property type="component" value="Chromosome 4"/>
</dbReference>
<accession>A0AAN7JNW0</accession>
<gene>
    <name evidence="2" type="ORF">SAY87_004484</name>
</gene>
<name>A0AAN7JNW0_9MYRT</name>
<dbReference type="InterPro" id="IPR024145">
    <property type="entry name" value="His_deAcase_SAP30/SAP30L"/>
</dbReference>
<evidence type="ECO:0000256" key="1">
    <source>
        <dbReference type="SAM" id="MobiDB-lite"/>
    </source>
</evidence>